<proteinExistence type="predicted"/>
<dbReference type="EMBL" id="GBRH01258721">
    <property type="protein sequence ID" value="JAD39174.1"/>
    <property type="molecule type" value="Transcribed_RNA"/>
</dbReference>
<reference evidence="1" key="2">
    <citation type="journal article" date="2015" name="Data Brief">
        <title>Shoot transcriptome of the giant reed, Arundo donax.</title>
        <authorList>
            <person name="Barrero R.A."/>
            <person name="Guerrero F.D."/>
            <person name="Moolhuijzen P."/>
            <person name="Goolsby J.A."/>
            <person name="Tidwell J."/>
            <person name="Bellgard S.E."/>
            <person name="Bellgard M.I."/>
        </authorList>
    </citation>
    <scope>NUCLEOTIDE SEQUENCE</scope>
    <source>
        <tissue evidence="1">Shoot tissue taken approximately 20 cm above the soil surface</tissue>
    </source>
</reference>
<sequence length="19" mass="2321">MLCPFRVYNYKHCPFTGML</sequence>
<organism evidence="1">
    <name type="scientific">Arundo donax</name>
    <name type="common">Giant reed</name>
    <name type="synonym">Donax arundinaceus</name>
    <dbReference type="NCBI Taxonomy" id="35708"/>
    <lineage>
        <taxon>Eukaryota</taxon>
        <taxon>Viridiplantae</taxon>
        <taxon>Streptophyta</taxon>
        <taxon>Embryophyta</taxon>
        <taxon>Tracheophyta</taxon>
        <taxon>Spermatophyta</taxon>
        <taxon>Magnoliopsida</taxon>
        <taxon>Liliopsida</taxon>
        <taxon>Poales</taxon>
        <taxon>Poaceae</taxon>
        <taxon>PACMAD clade</taxon>
        <taxon>Arundinoideae</taxon>
        <taxon>Arundineae</taxon>
        <taxon>Arundo</taxon>
    </lineage>
</organism>
<accession>A0A0A8ZIG1</accession>
<evidence type="ECO:0000313" key="1">
    <source>
        <dbReference type="EMBL" id="JAD39174.1"/>
    </source>
</evidence>
<protein>
    <submittedName>
        <fullName evidence="1">Uncharacterized protein</fullName>
    </submittedName>
</protein>
<reference evidence="1" key="1">
    <citation type="submission" date="2014-09" db="EMBL/GenBank/DDBJ databases">
        <authorList>
            <person name="Magalhaes I.L.F."/>
            <person name="Oliveira U."/>
            <person name="Santos F.R."/>
            <person name="Vidigal T.H.D.A."/>
            <person name="Brescovit A.D."/>
            <person name="Santos A.J."/>
        </authorList>
    </citation>
    <scope>NUCLEOTIDE SEQUENCE</scope>
    <source>
        <tissue evidence="1">Shoot tissue taken approximately 20 cm above the soil surface</tissue>
    </source>
</reference>
<name>A0A0A8ZIG1_ARUDO</name>
<dbReference type="AlphaFoldDB" id="A0A0A8ZIG1"/>